<dbReference type="SUPFAM" id="SSF82689">
    <property type="entry name" value="Mechanosensitive channel protein MscS (YggB), C-terminal domain"/>
    <property type="match status" value="1"/>
</dbReference>
<dbReference type="InterPro" id="IPR011066">
    <property type="entry name" value="MscS_channel_C_sf"/>
</dbReference>
<feature type="domain" description="Mechanosensitive ion channel MscS" evidence="8">
    <location>
        <begin position="184"/>
        <end position="253"/>
    </location>
</feature>
<evidence type="ECO:0000313" key="12">
    <source>
        <dbReference type="Proteomes" id="UP001465153"/>
    </source>
</evidence>
<evidence type="ECO:0000256" key="7">
    <source>
        <dbReference type="SAM" id="Phobius"/>
    </source>
</evidence>
<feature type="transmembrane region" description="Helical" evidence="7">
    <location>
        <begin position="167"/>
        <end position="186"/>
    </location>
</feature>
<evidence type="ECO:0000256" key="5">
    <source>
        <dbReference type="ARBA" id="ARBA00022989"/>
    </source>
</evidence>
<protein>
    <submittedName>
        <fullName evidence="11">Mechanosensitive ion channel family protein</fullName>
    </submittedName>
</protein>
<dbReference type="PANTHER" id="PTHR43634:SF2">
    <property type="entry name" value="LOW CONDUCTANCE MECHANOSENSITIVE CHANNEL YNAI"/>
    <property type="match status" value="1"/>
</dbReference>
<feature type="domain" description="Mechanosensitive ion channel transmembrane helices 2/3" evidence="10">
    <location>
        <begin position="142"/>
        <end position="183"/>
    </location>
</feature>
<sequence length="375" mass="42400">MGEFYSNNIVPLMEAISSNWMLQTFLITLLTFCTVFISRHLFKKITEHAKQSVNLWDDVFVHALSKPVNMAILFYGVTLATVPYPDRSSDFVLFINTIQDFGLILFLSWFLVRGINGAEQALKSKDLGRTKMDETTASAISKLLRISVIVSAGLIILQLLGYSVSGILAFGGIGGIAVGFAAKDLLSNFFGGMMIYLDRPFQVGDWIRSPDKEIEGVVENVGWRLTRIRTFDKRPLYIPNAVFTQISVENPSRMTNRRIYETLGVRYEDANKLPAIIKDVRSMLEQHPEIDQNLVIIVNFNKFAASSLDFFVYTLTKTTDWVKFHEVKQDVLFKVLEIIDNHKAEVAFPTSTLHVDSLPQFSSPEFTLLKEESSS</sequence>
<dbReference type="InterPro" id="IPR010920">
    <property type="entry name" value="LSM_dom_sf"/>
</dbReference>
<keyword evidence="6 7" id="KW-0472">Membrane</keyword>
<evidence type="ECO:0000259" key="8">
    <source>
        <dbReference type="Pfam" id="PF00924"/>
    </source>
</evidence>
<proteinExistence type="inferred from homology"/>
<dbReference type="Gene3D" id="1.10.287.1260">
    <property type="match status" value="1"/>
</dbReference>
<evidence type="ECO:0000256" key="6">
    <source>
        <dbReference type="ARBA" id="ARBA00023136"/>
    </source>
</evidence>
<dbReference type="Proteomes" id="UP001465153">
    <property type="component" value="Unassembled WGS sequence"/>
</dbReference>
<evidence type="ECO:0000256" key="1">
    <source>
        <dbReference type="ARBA" id="ARBA00004651"/>
    </source>
</evidence>
<feature type="transmembrane region" description="Helical" evidence="7">
    <location>
        <begin position="20"/>
        <end position="38"/>
    </location>
</feature>
<dbReference type="SUPFAM" id="SSF50182">
    <property type="entry name" value="Sm-like ribonucleoproteins"/>
    <property type="match status" value="1"/>
</dbReference>
<dbReference type="InterPro" id="IPR011014">
    <property type="entry name" value="MscS_channel_TM-2"/>
</dbReference>
<dbReference type="Pfam" id="PF21082">
    <property type="entry name" value="MS_channel_3rd"/>
    <property type="match status" value="1"/>
</dbReference>
<dbReference type="Pfam" id="PF00924">
    <property type="entry name" value="MS_channel_2nd"/>
    <property type="match status" value="1"/>
</dbReference>
<name>A0ABQ0A4D3_9GAMM</name>
<evidence type="ECO:0000256" key="4">
    <source>
        <dbReference type="ARBA" id="ARBA00022692"/>
    </source>
</evidence>
<evidence type="ECO:0000256" key="2">
    <source>
        <dbReference type="ARBA" id="ARBA00008017"/>
    </source>
</evidence>
<feature type="domain" description="Mechanosensitive ion channel MscS C-terminal" evidence="9">
    <location>
        <begin position="264"/>
        <end position="345"/>
    </location>
</feature>
<feature type="transmembrane region" description="Helical" evidence="7">
    <location>
        <begin position="101"/>
        <end position="122"/>
    </location>
</feature>
<dbReference type="Pfam" id="PF21088">
    <property type="entry name" value="MS_channel_1st"/>
    <property type="match status" value="1"/>
</dbReference>
<dbReference type="InterPro" id="IPR049278">
    <property type="entry name" value="MS_channel_C"/>
</dbReference>
<dbReference type="InterPro" id="IPR023408">
    <property type="entry name" value="MscS_beta-dom_sf"/>
</dbReference>
<dbReference type="InterPro" id="IPR006685">
    <property type="entry name" value="MscS_channel_2nd"/>
</dbReference>
<keyword evidence="4 7" id="KW-0812">Transmembrane</keyword>
<dbReference type="PANTHER" id="PTHR43634">
    <property type="entry name" value="OW CONDUCTANCE MECHANOSENSITIVE CHANNEL"/>
    <property type="match status" value="1"/>
</dbReference>
<comment type="similarity">
    <text evidence="2">Belongs to the MscS (TC 1.A.23) family.</text>
</comment>
<dbReference type="Gene3D" id="2.30.30.60">
    <property type="match status" value="1"/>
</dbReference>
<reference evidence="11 12" key="1">
    <citation type="submission" date="2024-04" db="EMBL/GenBank/DDBJ databases">
        <title>Draft genome sequence of Sessilibacter corallicola NBRC 116591.</title>
        <authorList>
            <person name="Miyakawa T."/>
            <person name="Kusuya Y."/>
            <person name="Miura T."/>
        </authorList>
    </citation>
    <scope>NUCLEOTIDE SEQUENCE [LARGE SCALE GENOMIC DNA]</scope>
    <source>
        <strain evidence="11 12">KU-00831-HH</strain>
    </source>
</reference>
<evidence type="ECO:0000256" key="3">
    <source>
        <dbReference type="ARBA" id="ARBA00022475"/>
    </source>
</evidence>
<dbReference type="InterPro" id="IPR045042">
    <property type="entry name" value="YnaI-like"/>
</dbReference>
<gene>
    <name evidence="11" type="ORF">NBRC116591_03060</name>
</gene>
<comment type="subcellular location">
    <subcellularLocation>
        <location evidence="1">Cell membrane</location>
        <topology evidence="1">Multi-pass membrane protein</topology>
    </subcellularLocation>
</comment>
<dbReference type="EMBL" id="BAABWN010000001">
    <property type="protein sequence ID" value="GAA6166496.1"/>
    <property type="molecule type" value="Genomic_DNA"/>
</dbReference>
<dbReference type="SUPFAM" id="SSF82861">
    <property type="entry name" value="Mechanosensitive channel protein MscS (YggB), transmembrane region"/>
    <property type="match status" value="1"/>
</dbReference>
<keyword evidence="3" id="KW-1003">Cell membrane</keyword>
<keyword evidence="5 7" id="KW-1133">Transmembrane helix</keyword>
<dbReference type="Gene3D" id="3.30.70.100">
    <property type="match status" value="1"/>
</dbReference>
<evidence type="ECO:0000259" key="10">
    <source>
        <dbReference type="Pfam" id="PF21088"/>
    </source>
</evidence>
<evidence type="ECO:0000259" key="9">
    <source>
        <dbReference type="Pfam" id="PF21082"/>
    </source>
</evidence>
<comment type="caution">
    <text evidence="11">The sequence shown here is derived from an EMBL/GenBank/DDBJ whole genome shotgun (WGS) entry which is preliminary data.</text>
</comment>
<evidence type="ECO:0000313" key="11">
    <source>
        <dbReference type="EMBL" id="GAA6166496.1"/>
    </source>
</evidence>
<keyword evidence="12" id="KW-1185">Reference proteome</keyword>
<dbReference type="InterPro" id="IPR049142">
    <property type="entry name" value="MS_channel_1st"/>
</dbReference>
<feature type="transmembrane region" description="Helical" evidence="7">
    <location>
        <begin position="59"/>
        <end position="81"/>
    </location>
</feature>
<accession>A0ABQ0A4D3</accession>
<organism evidence="11 12">
    <name type="scientific">Sessilibacter corallicola</name>
    <dbReference type="NCBI Taxonomy" id="2904075"/>
    <lineage>
        <taxon>Bacteria</taxon>
        <taxon>Pseudomonadati</taxon>
        <taxon>Pseudomonadota</taxon>
        <taxon>Gammaproteobacteria</taxon>
        <taxon>Cellvibrionales</taxon>
        <taxon>Cellvibrionaceae</taxon>
        <taxon>Sessilibacter</taxon>
    </lineage>
</organism>